<dbReference type="PANTHER" id="PTHR42850:SF4">
    <property type="entry name" value="ZINC-DEPENDENT ENDOPOLYPHOSPHATASE"/>
    <property type="match status" value="1"/>
</dbReference>
<dbReference type="Pfam" id="PF00149">
    <property type="entry name" value="Metallophos"/>
    <property type="match status" value="1"/>
</dbReference>
<accession>A0A0G3X7P7</accession>
<evidence type="ECO:0000313" key="3">
    <source>
        <dbReference type="Proteomes" id="UP000037643"/>
    </source>
</evidence>
<dbReference type="Gene3D" id="3.60.21.10">
    <property type="match status" value="1"/>
</dbReference>
<evidence type="ECO:0000313" key="2">
    <source>
        <dbReference type="EMBL" id="AKM06428.1"/>
    </source>
</evidence>
<organism evidence="2 3">
    <name type="scientific">Pelagerythrobacter marensis</name>
    <dbReference type="NCBI Taxonomy" id="543877"/>
    <lineage>
        <taxon>Bacteria</taxon>
        <taxon>Pseudomonadati</taxon>
        <taxon>Pseudomonadota</taxon>
        <taxon>Alphaproteobacteria</taxon>
        <taxon>Sphingomonadales</taxon>
        <taxon>Erythrobacteraceae</taxon>
        <taxon>Pelagerythrobacter</taxon>
    </lineage>
</organism>
<dbReference type="CDD" id="cd00144">
    <property type="entry name" value="MPP_PPP_family"/>
    <property type="match status" value="1"/>
</dbReference>
<keyword evidence="3" id="KW-1185">Reference proteome</keyword>
<evidence type="ECO:0000259" key="1">
    <source>
        <dbReference type="Pfam" id="PF00149"/>
    </source>
</evidence>
<dbReference type="InterPro" id="IPR050126">
    <property type="entry name" value="Ap4A_hydrolase"/>
</dbReference>
<dbReference type="InterPro" id="IPR029052">
    <property type="entry name" value="Metallo-depent_PP-like"/>
</dbReference>
<dbReference type="GO" id="GO:0016791">
    <property type="term" value="F:phosphatase activity"/>
    <property type="evidence" value="ECO:0007669"/>
    <property type="project" value="TreeGrafter"/>
</dbReference>
<proteinExistence type="predicted"/>
<dbReference type="GO" id="GO:0005737">
    <property type="term" value="C:cytoplasm"/>
    <property type="evidence" value="ECO:0007669"/>
    <property type="project" value="TreeGrafter"/>
</dbReference>
<gene>
    <name evidence="2" type="ORF">AM2010_340</name>
</gene>
<dbReference type="RefSeq" id="WP_047805601.1">
    <property type="nucleotide sequence ID" value="NZ_CP011805.1"/>
</dbReference>
<dbReference type="InterPro" id="IPR004843">
    <property type="entry name" value="Calcineurin-like_PHP"/>
</dbReference>
<feature type="domain" description="Calcineurin-like phosphoesterase" evidence="1">
    <location>
        <begin position="25"/>
        <end position="212"/>
    </location>
</feature>
<sequence length="267" mass="30336">MFEPLRKIFRSRPRLPAPAVPEGQRVYAIGDIHGRLDLFDELIAAIERDAEAAGAIETTIVLLGDLVDRGPDSAGVVRRARELQARRPTRVLAGNHEEMFLESFDDRRLLRHFLKHGGRETLLSYGVPRKRYNDSTLEELQALMREAVPKEDREFLSAAEEFVVMGDYLFVHAGILPEVPLEEQSRHDMLWIRDQFLKYPGRHSHVVVHGHTICPDIEECNNRIGIDTGAYRTGKLTALVLEGQSRRYIQAAENAGDVTAFEMESIR</sequence>
<reference evidence="2 3" key="1">
    <citation type="submission" date="2015-06" db="EMBL/GenBank/DDBJ databases">
        <authorList>
            <person name="Kim K.M."/>
        </authorList>
    </citation>
    <scope>NUCLEOTIDE SEQUENCE [LARGE SCALE GENOMIC DNA]</scope>
    <source>
        <strain evidence="2 3">KCTC 22370</strain>
    </source>
</reference>
<dbReference type="EMBL" id="CP011805">
    <property type="protein sequence ID" value="AKM06428.1"/>
    <property type="molecule type" value="Genomic_DNA"/>
</dbReference>
<dbReference type="PATRIC" id="fig|543877.4.peg.342"/>
<dbReference type="SUPFAM" id="SSF56300">
    <property type="entry name" value="Metallo-dependent phosphatases"/>
    <property type="match status" value="1"/>
</dbReference>
<dbReference type="GO" id="GO:0008803">
    <property type="term" value="F:bis(5'-nucleosyl)-tetraphosphatase (symmetrical) activity"/>
    <property type="evidence" value="ECO:0007669"/>
    <property type="project" value="TreeGrafter"/>
</dbReference>
<dbReference type="KEGG" id="amx:AM2010_340"/>
<dbReference type="GO" id="GO:0110154">
    <property type="term" value="P:RNA decapping"/>
    <property type="evidence" value="ECO:0007669"/>
    <property type="project" value="TreeGrafter"/>
</dbReference>
<dbReference type="STRING" id="543877.AM2010_340"/>
<dbReference type="Proteomes" id="UP000037643">
    <property type="component" value="Chromosome"/>
</dbReference>
<protein>
    <submittedName>
        <fullName evidence="2">Putative serine/threonine protein phosphatase</fullName>
    </submittedName>
</protein>
<dbReference type="AlphaFoldDB" id="A0A0G3X7P7"/>
<name>A0A0G3X7P7_9SPHN</name>
<dbReference type="OrthoDB" id="9807890at2"/>
<dbReference type="PANTHER" id="PTHR42850">
    <property type="entry name" value="METALLOPHOSPHOESTERASE"/>
    <property type="match status" value="1"/>
</dbReference>